<feature type="transmembrane region" description="Helical" evidence="8">
    <location>
        <begin position="282"/>
        <end position="302"/>
    </location>
</feature>
<protein>
    <submittedName>
        <fullName evidence="10">Inner membrane transporter RhtA</fullName>
    </submittedName>
</protein>
<feature type="domain" description="EamA" evidence="9">
    <location>
        <begin position="193"/>
        <end position="320"/>
    </location>
</feature>
<feature type="transmembrane region" description="Helical" evidence="8">
    <location>
        <begin position="54"/>
        <end position="75"/>
    </location>
</feature>
<evidence type="ECO:0000259" key="9">
    <source>
        <dbReference type="Pfam" id="PF00892"/>
    </source>
</evidence>
<sequence>MVDDRSTNGPWTETACWRSNDWVTASTSTSTSTAVDGGQQTAEKSFRTDTRRRVPGAVLVLAAMAVLHTGSALATELFDSIGPAGTTWLRIAFAAVILLAWTGRSLGPALRAASRRDLIATALLGAVSAALMLLFSEATARVPLGTATALEFLGPLAVAVAASKRRSELGWLALAAAGVLLLTSPWTGAISGAGVLFGLASAACWALYVIGTAHVGSRFTAQHGLAISLTVAALVSAPFGAPAVAANFDWGVVAAAAGIAVLMPLLPFLLEMTALQRIGKTTYGTLVGLEPAISLLAGLILISQTPTAVQAGGTVLVVAAGIGAARREQRG</sequence>
<comment type="caution">
    <text evidence="10">The sequence shown here is derived from an EMBL/GenBank/DDBJ whole genome shotgun (WGS) entry which is preliminary data.</text>
</comment>
<feature type="transmembrane region" description="Helical" evidence="8">
    <location>
        <begin position="118"/>
        <end position="136"/>
    </location>
</feature>
<dbReference type="Proteomes" id="UP000318416">
    <property type="component" value="Unassembled WGS sequence"/>
</dbReference>
<evidence type="ECO:0000313" key="10">
    <source>
        <dbReference type="EMBL" id="TWE15175.1"/>
    </source>
</evidence>
<feature type="transmembrane region" description="Helical" evidence="8">
    <location>
        <begin position="169"/>
        <end position="187"/>
    </location>
</feature>
<comment type="similarity">
    <text evidence="2">Belongs to the EamA transporter family.</text>
</comment>
<feature type="transmembrane region" description="Helical" evidence="8">
    <location>
        <begin position="308"/>
        <end position="325"/>
    </location>
</feature>
<dbReference type="PANTHER" id="PTHR42920">
    <property type="entry name" value="OS03G0707200 PROTEIN-RELATED"/>
    <property type="match status" value="1"/>
</dbReference>
<evidence type="ECO:0000256" key="4">
    <source>
        <dbReference type="ARBA" id="ARBA00022692"/>
    </source>
</evidence>
<feature type="transmembrane region" description="Helical" evidence="8">
    <location>
        <begin position="225"/>
        <end position="244"/>
    </location>
</feature>
<feature type="transmembrane region" description="Helical" evidence="8">
    <location>
        <begin position="193"/>
        <end position="213"/>
    </location>
</feature>
<dbReference type="InterPro" id="IPR051258">
    <property type="entry name" value="Diverse_Substrate_Transporter"/>
</dbReference>
<dbReference type="EMBL" id="VIVR01000001">
    <property type="protein sequence ID" value="TWE15175.1"/>
    <property type="molecule type" value="Genomic_DNA"/>
</dbReference>
<organism evidence="10 11">
    <name type="scientific">Kitasatospora atroaurantiaca</name>
    <dbReference type="NCBI Taxonomy" id="285545"/>
    <lineage>
        <taxon>Bacteria</taxon>
        <taxon>Bacillati</taxon>
        <taxon>Actinomycetota</taxon>
        <taxon>Actinomycetes</taxon>
        <taxon>Kitasatosporales</taxon>
        <taxon>Streptomycetaceae</taxon>
        <taxon>Kitasatospora</taxon>
    </lineage>
</organism>
<accession>A0A561EHT1</accession>
<evidence type="ECO:0000313" key="11">
    <source>
        <dbReference type="Proteomes" id="UP000318416"/>
    </source>
</evidence>
<evidence type="ECO:0000256" key="3">
    <source>
        <dbReference type="ARBA" id="ARBA00022475"/>
    </source>
</evidence>
<evidence type="ECO:0000256" key="6">
    <source>
        <dbReference type="ARBA" id="ARBA00023136"/>
    </source>
</evidence>
<feature type="transmembrane region" description="Helical" evidence="8">
    <location>
        <begin position="87"/>
        <end position="106"/>
    </location>
</feature>
<dbReference type="PANTHER" id="PTHR42920:SF11">
    <property type="entry name" value="INNER MEMBRANE PROTEIN YTFF"/>
    <property type="match status" value="1"/>
</dbReference>
<keyword evidence="6 8" id="KW-0472">Membrane</keyword>
<evidence type="ECO:0000256" key="2">
    <source>
        <dbReference type="ARBA" id="ARBA00007362"/>
    </source>
</evidence>
<evidence type="ECO:0000256" key="7">
    <source>
        <dbReference type="SAM" id="MobiDB-lite"/>
    </source>
</evidence>
<dbReference type="GO" id="GO:0005886">
    <property type="term" value="C:plasma membrane"/>
    <property type="evidence" value="ECO:0007669"/>
    <property type="project" value="UniProtKB-SubCell"/>
</dbReference>
<dbReference type="SUPFAM" id="SSF103481">
    <property type="entry name" value="Multidrug resistance efflux transporter EmrE"/>
    <property type="match status" value="1"/>
</dbReference>
<reference evidence="10 11" key="1">
    <citation type="submission" date="2019-06" db="EMBL/GenBank/DDBJ databases">
        <title>Sequencing the genomes of 1000 actinobacteria strains.</title>
        <authorList>
            <person name="Klenk H.-P."/>
        </authorList>
    </citation>
    <scope>NUCLEOTIDE SEQUENCE [LARGE SCALE GENOMIC DNA]</scope>
    <source>
        <strain evidence="10 11">DSM 41649</strain>
    </source>
</reference>
<proteinExistence type="inferred from homology"/>
<evidence type="ECO:0000256" key="8">
    <source>
        <dbReference type="SAM" id="Phobius"/>
    </source>
</evidence>
<evidence type="ECO:0000256" key="1">
    <source>
        <dbReference type="ARBA" id="ARBA00004651"/>
    </source>
</evidence>
<keyword evidence="4 8" id="KW-0812">Transmembrane</keyword>
<dbReference type="InterPro" id="IPR000620">
    <property type="entry name" value="EamA_dom"/>
</dbReference>
<keyword evidence="5 8" id="KW-1133">Transmembrane helix</keyword>
<feature type="region of interest" description="Disordered" evidence="7">
    <location>
        <begin position="28"/>
        <end position="47"/>
    </location>
</feature>
<evidence type="ECO:0000256" key="5">
    <source>
        <dbReference type="ARBA" id="ARBA00022989"/>
    </source>
</evidence>
<dbReference type="Pfam" id="PF00892">
    <property type="entry name" value="EamA"/>
    <property type="match status" value="1"/>
</dbReference>
<feature type="transmembrane region" description="Helical" evidence="8">
    <location>
        <begin position="142"/>
        <end position="162"/>
    </location>
</feature>
<dbReference type="AlphaFoldDB" id="A0A561EHT1"/>
<gene>
    <name evidence="10" type="ORF">FB465_0048</name>
</gene>
<feature type="transmembrane region" description="Helical" evidence="8">
    <location>
        <begin position="250"/>
        <end position="270"/>
    </location>
</feature>
<dbReference type="InterPro" id="IPR037185">
    <property type="entry name" value="EmrE-like"/>
</dbReference>
<name>A0A561EHT1_9ACTN</name>
<keyword evidence="3" id="KW-1003">Cell membrane</keyword>
<comment type="subcellular location">
    <subcellularLocation>
        <location evidence="1">Cell membrane</location>
        <topology evidence="1">Multi-pass membrane protein</topology>
    </subcellularLocation>
</comment>
<keyword evidence="11" id="KW-1185">Reference proteome</keyword>